<evidence type="ECO:0000256" key="1">
    <source>
        <dbReference type="SAM" id="MobiDB-lite"/>
    </source>
</evidence>
<organism evidence="2 3">
    <name type="scientific">Strongylus vulgaris</name>
    <name type="common">Blood worm</name>
    <dbReference type="NCBI Taxonomy" id="40348"/>
    <lineage>
        <taxon>Eukaryota</taxon>
        <taxon>Metazoa</taxon>
        <taxon>Ecdysozoa</taxon>
        <taxon>Nematoda</taxon>
        <taxon>Chromadorea</taxon>
        <taxon>Rhabditida</taxon>
        <taxon>Rhabditina</taxon>
        <taxon>Rhabditomorpha</taxon>
        <taxon>Strongyloidea</taxon>
        <taxon>Strongylidae</taxon>
        <taxon>Strongylus</taxon>
    </lineage>
</organism>
<dbReference type="AlphaFoldDB" id="A0A3P7IBF4"/>
<dbReference type="EMBL" id="UYYB01016760">
    <property type="protein sequence ID" value="VDM70591.1"/>
    <property type="molecule type" value="Genomic_DNA"/>
</dbReference>
<feature type="compositionally biased region" description="Basic and acidic residues" evidence="1">
    <location>
        <begin position="28"/>
        <end position="38"/>
    </location>
</feature>
<keyword evidence="3" id="KW-1185">Reference proteome</keyword>
<protein>
    <submittedName>
        <fullName evidence="2">Uncharacterized protein</fullName>
    </submittedName>
</protein>
<accession>A0A3P7IBF4</accession>
<feature type="non-terminal residue" evidence="2">
    <location>
        <position position="404"/>
    </location>
</feature>
<dbReference type="Proteomes" id="UP000270094">
    <property type="component" value="Unassembled WGS sequence"/>
</dbReference>
<gene>
    <name evidence="2" type="ORF">SVUK_LOCUS5589</name>
</gene>
<name>A0A3P7IBF4_STRVU</name>
<proteinExistence type="predicted"/>
<evidence type="ECO:0000313" key="2">
    <source>
        <dbReference type="EMBL" id="VDM70591.1"/>
    </source>
</evidence>
<sequence length="404" mass="43525">MDPLTFSTTTSHQQVPQPPVPSLQAPEAKSEGKISKEETVDDSDDSRDEVIDLIPPDSKMGKLWKRVELLPVNGHVRKKMVPSSIRFSPAADVRILCATLTTRRAPLHMPPDYQKLVRLMEKRVPKHVDTLFSTQFSTSIPTTVPSQMPPVAVTSFPNPNNYKPTFGPISGGMTPNPPLQMPTMQPPQPHHIQQFPASQIRTPPMMGGRMGTPVGPGPGTMGPPYAPTSGPYGQMMAPPNSVQQLNNFVHGPMFNAANGQMNQHHPMGGMGPMGQPMGQPMYPGQMPMMQPCTTAGYGAPPMMGGYGPSGPNMMGPPHPNAPPAYPGAPGPPPAYGTLNQMQPIQPPHMRQMPMNPMQQMMSSQSPLPMMNTYGANPPGSNTNGMHMATQPSREVIVPYAEGSS</sequence>
<evidence type="ECO:0000313" key="3">
    <source>
        <dbReference type="Proteomes" id="UP000270094"/>
    </source>
</evidence>
<feature type="region of interest" description="Disordered" evidence="1">
    <location>
        <begin position="1"/>
        <end position="53"/>
    </location>
</feature>
<reference evidence="2 3" key="1">
    <citation type="submission" date="2018-11" db="EMBL/GenBank/DDBJ databases">
        <authorList>
            <consortium name="Pathogen Informatics"/>
        </authorList>
    </citation>
    <scope>NUCLEOTIDE SEQUENCE [LARGE SCALE GENOMIC DNA]</scope>
</reference>